<dbReference type="InterPro" id="IPR017455">
    <property type="entry name" value="Znf_FYVE-rel"/>
</dbReference>
<dbReference type="Gene3D" id="3.30.40.10">
    <property type="entry name" value="Zinc/RING finger domain, C3HC4 (zinc finger)"/>
    <property type="match status" value="1"/>
</dbReference>
<evidence type="ECO:0000256" key="5">
    <source>
        <dbReference type="SAM" id="Coils"/>
    </source>
</evidence>
<evidence type="ECO:0000256" key="2">
    <source>
        <dbReference type="ARBA" id="ARBA00022771"/>
    </source>
</evidence>
<keyword evidence="3" id="KW-0862">Zinc</keyword>
<evidence type="ECO:0000259" key="7">
    <source>
        <dbReference type="PROSITE" id="PS50178"/>
    </source>
</evidence>
<dbReference type="PANTHER" id="PTHR43102:SF2">
    <property type="entry name" value="GAF DOMAIN-CONTAINING PROTEIN"/>
    <property type="match status" value="1"/>
</dbReference>
<dbReference type="AlphaFoldDB" id="A0A6G0XVX5"/>
<feature type="region of interest" description="Disordered" evidence="6">
    <location>
        <begin position="96"/>
        <end position="151"/>
    </location>
</feature>
<dbReference type="Pfam" id="PF01363">
    <property type="entry name" value="FYVE"/>
    <property type="match status" value="1"/>
</dbReference>
<proteinExistence type="predicted"/>
<evidence type="ECO:0000256" key="3">
    <source>
        <dbReference type="ARBA" id="ARBA00022833"/>
    </source>
</evidence>
<dbReference type="InterPro" id="IPR013083">
    <property type="entry name" value="Znf_RING/FYVE/PHD"/>
</dbReference>
<evidence type="ECO:0000313" key="9">
    <source>
        <dbReference type="Proteomes" id="UP000481153"/>
    </source>
</evidence>
<dbReference type="SUPFAM" id="SSF55781">
    <property type="entry name" value="GAF domain-like"/>
    <property type="match status" value="1"/>
</dbReference>
<keyword evidence="9" id="KW-1185">Reference proteome</keyword>
<dbReference type="CDD" id="cd00065">
    <property type="entry name" value="FYVE_like_SF"/>
    <property type="match status" value="1"/>
</dbReference>
<dbReference type="Pfam" id="PF01590">
    <property type="entry name" value="GAF"/>
    <property type="match status" value="1"/>
</dbReference>
<feature type="compositionally biased region" description="Basic and acidic residues" evidence="6">
    <location>
        <begin position="114"/>
        <end position="127"/>
    </location>
</feature>
<feature type="coiled-coil region" evidence="5">
    <location>
        <begin position="420"/>
        <end position="447"/>
    </location>
</feature>
<dbReference type="InterPro" id="IPR000306">
    <property type="entry name" value="Znf_FYVE"/>
</dbReference>
<reference evidence="8 9" key="1">
    <citation type="submission" date="2019-07" db="EMBL/GenBank/DDBJ databases">
        <title>Genomics analysis of Aphanomyces spp. identifies a new class of oomycete effector associated with host adaptation.</title>
        <authorList>
            <person name="Gaulin E."/>
        </authorList>
    </citation>
    <scope>NUCLEOTIDE SEQUENCE [LARGE SCALE GENOMIC DNA]</scope>
    <source>
        <strain evidence="8 9">ATCC 201684</strain>
    </source>
</reference>
<keyword evidence="5" id="KW-0175">Coiled coil</keyword>
<feature type="region of interest" description="Disordered" evidence="6">
    <location>
        <begin position="334"/>
        <end position="354"/>
    </location>
</feature>
<organism evidence="8 9">
    <name type="scientific">Aphanomyces euteiches</name>
    <dbReference type="NCBI Taxonomy" id="100861"/>
    <lineage>
        <taxon>Eukaryota</taxon>
        <taxon>Sar</taxon>
        <taxon>Stramenopiles</taxon>
        <taxon>Oomycota</taxon>
        <taxon>Saprolegniomycetes</taxon>
        <taxon>Saprolegniales</taxon>
        <taxon>Verrucalvaceae</taxon>
        <taxon>Aphanomyces</taxon>
    </lineage>
</organism>
<accession>A0A6G0XVX5</accession>
<keyword evidence="1" id="KW-0479">Metal-binding</keyword>
<dbReference type="InterPro" id="IPR003018">
    <property type="entry name" value="GAF"/>
</dbReference>
<evidence type="ECO:0000256" key="4">
    <source>
        <dbReference type="PROSITE-ProRule" id="PRU00091"/>
    </source>
</evidence>
<evidence type="ECO:0000256" key="1">
    <source>
        <dbReference type="ARBA" id="ARBA00022723"/>
    </source>
</evidence>
<comment type="caution">
    <text evidence="8">The sequence shown here is derived from an EMBL/GenBank/DDBJ whole genome shotgun (WGS) entry which is preliminary data.</text>
</comment>
<keyword evidence="2 4" id="KW-0863">Zinc-finger</keyword>
<evidence type="ECO:0000313" key="8">
    <source>
        <dbReference type="EMBL" id="KAF0744619.1"/>
    </source>
</evidence>
<dbReference type="Proteomes" id="UP000481153">
    <property type="component" value="Unassembled WGS sequence"/>
</dbReference>
<dbReference type="EMBL" id="VJMJ01000009">
    <property type="protein sequence ID" value="KAF0744619.1"/>
    <property type="molecule type" value="Genomic_DNA"/>
</dbReference>
<dbReference type="PROSITE" id="PS50178">
    <property type="entry name" value="ZF_FYVE"/>
    <property type="match status" value="1"/>
</dbReference>
<name>A0A6G0XVX5_9STRA</name>
<sequence length="456" mass="50490">MMSKKEMMRASSRSSEVLRMDQLMHQDDWVADSERHRCHVCTRNFTKLRRKHHCRICGEVVCSNCLLKKYAELPVKGRTDVKVCMSCILSHANKQNGGVPPVSMDRPLGSMRPSSEHAMRYSNRDTNSDASTKEYSNGRFSPQGSFEDQPRHFSRGDISEFDYPLDFSWGYAWPKPPVVPYEDERLAVLRSFDILDSPAEDVFDIICDLASNALKCPIAVVSLIDEDRQWFKASVGLAQSEIPRNVSFCAHTIISKEPMVVLDTLQDKRFAKNPLVTGAAGIRFYAGSPIVAPTGHILGTVFVFDNQPRHTCDIATLEKLSNVAMKNLEDRKNATAAPLSKAHTAPPPPPTAAPSASIVPAYANTDLNTQDLVVAQGSAPGDGQVVAGPKMETMLMDLLCRTTETQQQLATQQGAMFQTLGQHTAQIDKLADAVKRMEAKLDAREAQDNVLFINSH</sequence>
<dbReference type="SMART" id="SM00064">
    <property type="entry name" value="FYVE"/>
    <property type="match status" value="1"/>
</dbReference>
<dbReference type="PANTHER" id="PTHR43102">
    <property type="entry name" value="SLR1143 PROTEIN"/>
    <property type="match status" value="1"/>
</dbReference>
<evidence type="ECO:0000256" key="6">
    <source>
        <dbReference type="SAM" id="MobiDB-lite"/>
    </source>
</evidence>
<feature type="domain" description="FYVE-type" evidence="7">
    <location>
        <begin position="32"/>
        <end position="92"/>
    </location>
</feature>
<dbReference type="VEuPathDB" id="FungiDB:AeMF1_002511"/>
<dbReference type="SUPFAM" id="SSF57903">
    <property type="entry name" value="FYVE/PHD zinc finger"/>
    <property type="match status" value="1"/>
</dbReference>
<dbReference type="InterPro" id="IPR029016">
    <property type="entry name" value="GAF-like_dom_sf"/>
</dbReference>
<protein>
    <recommendedName>
        <fullName evidence="7">FYVE-type domain-containing protein</fullName>
    </recommendedName>
</protein>
<dbReference type="InterPro" id="IPR011011">
    <property type="entry name" value="Znf_FYVE_PHD"/>
</dbReference>
<dbReference type="Gene3D" id="3.30.450.40">
    <property type="match status" value="1"/>
</dbReference>
<dbReference type="SMART" id="SM00065">
    <property type="entry name" value="GAF"/>
    <property type="match status" value="1"/>
</dbReference>
<feature type="compositionally biased region" description="Polar residues" evidence="6">
    <location>
        <begin position="128"/>
        <end position="146"/>
    </location>
</feature>
<dbReference type="GO" id="GO:0008270">
    <property type="term" value="F:zinc ion binding"/>
    <property type="evidence" value="ECO:0007669"/>
    <property type="project" value="UniProtKB-KW"/>
</dbReference>
<gene>
    <name evidence="8" type="ORF">Ae201684_001085</name>
</gene>